<organism evidence="1 2">
    <name type="scientific">Eumeta variegata</name>
    <name type="common">Bagworm moth</name>
    <name type="synonym">Eumeta japonica</name>
    <dbReference type="NCBI Taxonomy" id="151549"/>
    <lineage>
        <taxon>Eukaryota</taxon>
        <taxon>Metazoa</taxon>
        <taxon>Ecdysozoa</taxon>
        <taxon>Arthropoda</taxon>
        <taxon>Hexapoda</taxon>
        <taxon>Insecta</taxon>
        <taxon>Pterygota</taxon>
        <taxon>Neoptera</taxon>
        <taxon>Endopterygota</taxon>
        <taxon>Lepidoptera</taxon>
        <taxon>Glossata</taxon>
        <taxon>Ditrysia</taxon>
        <taxon>Tineoidea</taxon>
        <taxon>Psychidae</taxon>
        <taxon>Oiketicinae</taxon>
        <taxon>Eumeta</taxon>
    </lineage>
</organism>
<accession>A0A4C1V7I8</accession>
<gene>
    <name evidence="1" type="ORF">EVAR_21887_1</name>
</gene>
<evidence type="ECO:0000313" key="1">
    <source>
        <dbReference type="EMBL" id="GBP34821.1"/>
    </source>
</evidence>
<dbReference type="AlphaFoldDB" id="A0A4C1V7I8"/>
<comment type="caution">
    <text evidence="1">The sequence shown here is derived from an EMBL/GenBank/DDBJ whole genome shotgun (WGS) entry which is preliminary data.</text>
</comment>
<sequence>MTVNRMRRLASIVQVSRFAGEIAGRASLDSEVRRKRVSSGEVIFQHKMSRVKLRRSALPDNWAPVTQSSAENYERGNLVSDMCGLSLKEKYRNSDIRERCSLKEDVVTKVERGMLWWFGHLERTCERSSESRLTNQIYGTDVCNGEVSKNRPRKYYADQIGGILKKGQILSTRNRGVCMKRLMDVREFDDMMLYDLCHNKMIVQLPTEYYAIVFFTEPNKEKLGHSSFLQRIALAL</sequence>
<reference evidence="1 2" key="1">
    <citation type="journal article" date="2019" name="Commun. Biol.">
        <title>The bagworm genome reveals a unique fibroin gene that provides high tensile strength.</title>
        <authorList>
            <person name="Kono N."/>
            <person name="Nakamura H."/>
            <person name="Ohtoshi R."/>
            <person name="Tomita M."/>
            <person name="Numata K."/>
            <person name="Arakawa K."/>
        </authorList>
    </citation>
    <scope>NUCLEOTIDE SEQUENCE [LARGE SCALE GENOMIC DNA]</scope>
</reference>
<protein>
    <submittedName>
        <fullName evidence="1">Uncharacterized protein</fullName>
    </submittedName>
</protein>
<dbReference type="Proteomes" id="UP000299102">
    <property type="component" value="Unassembled WGS sequence"/>
</dbReference>
<dbReference type="OrthoDB" id="6370710at2759"/>
<proteinExistence type="predicted"/>
<name>A0A4C1V7I8_EUMVA</name>
<dbReference type="EMBL" id="BGZK01000294">
    <property type="protein sequence ID" value="GBP34821.1"/>
    <property type="molecule type" value="Genomic_DNA"/>
</dbReference>
<keyword evidence="2" id="KW-1185">Reference proteome</keyword>
<evidence type="ECO:0000313" key="2">
    <source>
        <dbReference type="Proteomes" id="UP000299102"/>
    </source>
</evidence>